<dbReference type="Proteomes" id="UP000663792">
    <property type="component" value="Unassembled WGS sequence"/>
</dbReference>
<dbReference type="SUPFAM" id="SSF51735">
    <property type="entry name" value="NAD(P)-binding Rossmann-fold domains"/>
    <property type="match status" value="1"/>
</dbReference>
<name>A0A938YF13_9ACTN</name>
<proteinExistence type="inferred from homology"/>
<feature type="region of interest" description="Disordered" evidence="3">
    <location>
        <begin position="1"/>
        <end position="28"/>
    </location>
</feature>
<dbReference type="PANTHER" id="PTHR24321:SF8">
    <property type="entry name" value="ESTRADIOL 17-BETA-DEHYDROGENASE 8-RELATED"/>
    <property type="match status" value="1"/>
</dbReference>
<dbReference type="Pfam" id="PF13561">
    <property type="entry name" value="adh_short_C2"/>
    <property type="match status" value="1"/>
</dbReference>
<comment type="caution">
    <text evidence="4">The sequence shown here is derived from an EMBL/GenBank/DDBJ whole genome shotgun (WGS) entry which is preliminary data.</text>
</comment>
<evidence type="ECO:0000313" key="5">
    <source>
        <dbReference type="Proteomes" id="UP000663792"/>
    </source>
</evidence>
<protein>
    <submittedName>
        <fullName evidence="4">SDR family oxidoreductase</fullName>
    </submittedName>
</protein>
<keyword evidence="5" id="KW-1185">Reference proteome</keyword>
<gene>
    <name evidence="4" type="ORF">JL106_04770</name>
</gene>
<dbReference type="EMBL" id="JAERWK010000006">
    <property type="protein sequence ID" value="MBM9466593.1"/>
    <property type="molecule type" value="Genomic_DNA"/>
</dbReference>
<dbReference type="Gene3D" id="3.40.50.720">
    <property type="entry name" value="NAD(P)-binding Rossmann-like Domain"/>
    <property type="match status" value="1"/>
</dbReference>
<dbReference type="AlphaFoldDB" id="A0A938YF13"/>
<comment type="similarity">
    <text evidence="1">Belongs to the short-chain dehydrogenases/reductases (SDR) family.</text>
</comment>
<dbReference type="PANTHER" id="PTHR24321">
    <property type="entry name" value="DEHYDROGENASES, SHORT CHAIN"/>
    <property type="match status" value="1"/>
</dbReference>
<dbReference type="InterPro" id="IPR036291">
    <property type="entry name" value="NAD(P)-bd_dom_sf"/>
</dbReference>
<dbReference type="InterPro" id="IPR002347">
    <property type="entry name" value="SDR_fam"/>
</dbReference>
<dbReference type="PRINTS" id="PR00081">
    <property type="entry name" value="GDHRDH"/>
</dbReference>
<sequence length="280" mass="27952">MSRSRGVGVSDELQRDPTRPTPAADASDPFGVRGRVAVVTGAAQGIGAAVAVALRAAGARVIGLDRQDPAGWAVGDLDARLDVTDGAAVRAAFADIERRIGPVHLVAHAAGALAVGSLLDESAEADVQRMLQVNTLGTWQVVSTAGRAMAGRGDGAIVVIGSDAAARARTRIGAYGASKAAAAALVRAIGLELAGRGVRCNVLAPGATDTPMQRALWPDPAADDGGAAVAAGDAGSFRGPIPIGRIADPADVAATAVFLLSPLARHLTMQVVTVDGGASL</sequence>
<dbReference type="GO" id="GO:0016491">
    <property type="term" value="F:oxidoreductase activity"/>
    <property type="evidence" value="ECO:0007669"/>
    <property type="project" value="UniProtKB-KW"/>
</dbReference>
<dbReference type="FunFam" id="3.40.50.720:FF:000084">
    <property type="entry name" value="Short-chain dehydrogenase reductase"/>
    <property type="match status" value="1"/>
</dbReference>
<organism evidence="4 5">
    <name type="scientific">Nakamurella leprariae</name>
    <dbReference type="NCBI Taxonomy" id="2803911"/>
    <lineage>
        <taxon>Bacteria</taxon>
        <taxon>Bacillati</taxon>
        <taxon>Actinomycetota</taxon>
        <taxon>Actinomycetes</taxon>
        <taxon>Nakamurellales</taxon>
        <taxon>Nakamurellaceae</taxon>
        <taxon>Nakamurella</taxon>
    </lineage>
</organism>
<evidence type="ECO:0000256" key="1">
    <source>
        <dbReference type="ARBA" id="ARBA00006484"/>
    </source>
</evidence>
<accession>A0A938YF13</accession>
<reference evidence="4" key="1">
    <citation type="submission" date="2021-01" db="EMBL/GenBank/DDBJ databases">
        <title>YIM 132084 draft genome.</title>
        <authorList>
            <person name="An D."/>
        </authorList>
    </citation>
    <scope>NUCLEOTIDE SEQUENCE</scope>
    <source>
        <strain evidence="4">YIM 132084</strain>
    </source>
</reference>
<dbReference type="PROSITE" id="PS00061">
    <property type="entry name" value="ADH_SHORT"/>
    <property type="match status" value="1"/>
</dbReference>
<dbReference type="InterPro" id="IPR020904">
    <property type="entry name" value="Sc_DH/Rdtase_CS"/>
</dbReference>
<evidence type="ECO:0000313" key="4">
    <source>
        <dbReference type="EMBL" id="MBM9466593.1"/>
    </source>
</evidence>
<evidence type="ECO:0000256" key="3">
    <source>
        <dbReference type="SAM" id="MobiDB-lite"/>
    </source>
</evidence>
<keyword evidence="2" id="KW-0560">Oxidoreductase</keyword>
<evidence type="ECO:0000256" key="2">
    <source>
        <dbReference type="ARBA" id="ARBA00023002"/>
    </source>
</evidence>